<reference evidence="3" key="1">
    <citation type="submission" date="2019-05" db="EMBL/GenBank/DDBJ databases">
        <title>Annotation for the trematode Paragonimus heterotremus.</title>
        <authorList>
            <person name="Choi Y.-J."/>
        </authorList>
    </citation>
    <scope>NUCLEOTIDE SEQUENCE</scope>
    <source>
        <strain evidence="3">LC</strain>
    </source>
</reference>
<protein>
    <submittedName>
        <fullName evidence="3">Uncharacterized protein</fullName>
    </submittedName>
</protein>
<evidence type="ECO:0000256" key="1">
    <source>
        <dbReference type="ARBA" id="ARBA00034118"/>
    </source>
</evidence>
<comment type="similarity">
    <text evidence="1">Belongs to the learning-associated protein family.</text>
</comment>
<dbReference type="GO" id="GO:0003723">
    <property type="term" value="F:RNA binding"/>
    <property type="evidence" value="ECO:0007669"/>
    <property type="project" value="TreeGrafter"/>
</dbReference>
<dbReference type="EMBL" id="LUCH01017362">
    <property type="protein sequence ID" value="KAF5395057.1"/>
    <property type="molecule type" value="Genomic_DNA"/>
</dbReference>
<dbReference type="GO" id="GO:0001099">
    <property type="term" value="F:basal RNA polymerase II transcription machinery binding"/>
    <property type="evidence" value="ECO:0007669"/>
    <property type="project" value="TreeGrafter"/>
</dbReference>
<dbReference type="Proteomes" id="UP000748531">
    <property type="component" value="Unassembled WGS sequence"/>
</dbReference>
<evidence type="ECO:0000256" key="2">
    <source>
        <dbReference type="SAM" id="MobiDB-lite"/>
    </source>
</evidence>
<sequence>MAKSIRSKSKRKYRAIKRTKSLKQLRNDLKNITNLDVKLVTLPFVTRAELVTASSDVHTDVSGSTQLTKDSDSPMETSNTMMSQRKPGSFPVWMNKRERKRQIRLYRIKKRKRK</sequence>
<organism evidence="3 4">
    <name type="scientific">Paragonimus heterotremus</name>
    <dbReference type="NCBI Taxonomy" id="100268"/>
    <lineage>
        <taxon>Eukaryota</taxon>
        <taxon>Metazoa</taxon>
        <taxon>Spiralia</taxon>
        <taxon>Lophotrochozoa</taxon>
        <taxon>Platyhelminthes</taxon>
        <taxon>Trematoda</taxon>
        <taxon>Digenea</taxon>
        <taxon>Plagiorchiida</taxon>
        <taxon>Troglotremata</taxon>
        <taxon>Troglotrematidae</taxon>
        <taxon>Paragonimus</taxon>
    </lineage>
</organism>
<name>A0A8J4SKC7_9TREM</name>
<evidence type="ECO:0000313" key="4">
    <source>
        <dbReference type="Proteomes" id="UP000748531"/>
    </source>
</evidence>
<dbReference type="OrthoDB" id="6257894at2759"/>
<accession>A0A8J4SKC7</accession>
<dbReference type="GO" id="GO:0097484">
    <property type="term" value="P:dendrite extension"/>
    <property type="evidence" value="ECO:0007669"/>
    <property type="project" value="TreeGrafter"/>
</dbReference>
<dbReference type="PANTHER" id="PTHR34253">
    <property type="entry name" value="PROTEIN LLP HOMOLOG"/>
    <property type="match status" value="1"/>
</dbReference>
<dbReference type="Pfam" id="PF10169">
    <property type="entry name" value="LLPH"/>
    <property type="match status" value="1"/>
</dbReference>
<dbReference type="AlphaFoldDB" id="A0A8J4SKC7"/>
<dbReference type="InterPro" id="IPR018784">
    <property type="entry name" value="LLPH-like"/>
</dbReference>
<dbReference type="GO" id="GO:0005730">
    <property type="term" value="C:nucleolus"/>
    <property type="evidence" value="ECO:0007669"/>
    <property type="project" value="TreeGrafter"/>
</dbReference>
<feature type="compositionally biased region" description="Polar residues" evidence="2">
    <location>
        <begin position="55"/>
        <end position="83"/>
    </location>
</feature>
<keyword evidence="4" id="KW-1185">Reference proteome</keyword>
<feature type="region of interest" description="Disordered" evidence="2">
    <location>
        <begin position="55"/>
        <end position="96"/>
    </location>
</feature>
<dbReference type="PANTHER" id="PTHR34253:SF1">
    <property type="entry name" value="PROTEIN LLP HOMOLOG"/>
    <property type="match status" value="1"/>
</dbReference>
<gene>
    <name evidence="3" type="ORF">PHET_08386</name>
</gene>
<evidence type="ECO:0000313" key="3">
    <source>
        <dbReference type="EMBL" id="KAF5395057.1"/>
    </source>
</evidence>
<proteinExistence type="inferred from homology"/>
<comment type="caution">
    <text evidence="3">The sequence shown here is derived from an EMBL/GenBank/DDBJ whole genome shotgun (WGS) entry which is preliminary data.</text>
</comment>